<dbReference type="FunFam" id="3.40.50.300:FF:001002">
    <property type="entry name" value="Disease resistance protein (TIR-NBS-LRR class)"/>
    <property type="match status" value="1"/>
</dbReference>
<dbReference type="GO" id="GO:0061809">
    <property type="term" value="F:NAD+ nucleosidase activity, cyclic ADP-ribose generating"/>
    <property type="evidence" value="ECO:0007669"/>
    <property type="project" value="UniProtKB-EC"/>
</dbReference>
<evidence type="ECO:0000313" key="10">
    <source>
        <dbReference type="Proteomes" id="UP000029120"/>
    </source>
</evidence>
<dbReference type="GO" id="GO:0007165">
    <property type="term" value="P:signal transduction"/>
    <property type="evidence" value="ECO:0007669"/>
    <property type="project" value="InterPro"/>
</dbReference>
<dbReference type="EC" id="3.2.2.6" evidence="1"/>
<evidence type="ECO:0000259" key="8">
    <source>
        <dbReference type="PROSITE" id="PS50104"/>
    </source>
</evidence>
<dbReference type="SMART" id="SM00255">
    <property type="entry name" value="TIR"/>
    <property type="match status" value="2"/>
</dbReference>
<dbReference type="FunFam" id="1.10.8.430:FF:000002">
    <property type="entry name" value="Disease resistance protein (TIR-NBS-LRR class)"/>
    <property type="match status" value="1"/>
</dbReference>
<dbReference type="PANTHER" id="PTHR11017">
    <property type="entry name" value="LEUCINE-RICH REPEAT-CONTAINING PROTEIN"/>
    <property type="match status" value="1"/>
</dbReference>
<dbReference type="InterPro" id="IPR036390">
    <property type="entry name" value="WH_DNA-bd_sf"/>
</dbReference>
<dbReference type="Pfam" id="PF23282">
    <property type="entry name" value="WHD_ROQ1"/>
    <property type="match status" value="1"/>
</dbReference>
<evidence type="ECO:0000256" key="2">
    <source>
        <dbReference type="ARBA" id="ARBA00022614"/>
    </source>
</evidence>
<feature type="domain" description="TIR" evidence="8">
    <location>
        <begin position="12"/>
        <end position="176"/>
    </location>
</feature>
<dbReference type="InterPro" id="IPR035897">
    <property type="entry name" value="Toll_tir_struct_dom_sf"/>
</dbReference>
<dbReference type="Gramene" id="KFK33053">
    <property type="protein sequence ID" value="KFK33053"/>
    <property type="gene ID" value="AALP_AA6G324000"/>
</dbReference>
<reference evidence="10" key="1">
    <citation type="journal article" date="2015" name="Nat. Plants">
        <title>Genome expansion of Arabis alpina linked with retrotransposition and reduced symmetric DNA methylation.</title>
        <authorList>
            <person name="Willing E.M."/>
            <person name="Rawat V."/>
            <person name="Mandakova T."/>
            <person name="Maumus F."/>
            <person name="James G.V."/>
            <person name="Nordstroem K.J."/>
            <person name="Becker C."/>
            <person name="Warthmann N."/>
            <person name="Chica C."/>
            <person name="Szarzynska B."/>
            <person name="Zytnicki M."/>
            <person name="Albani M.C."/>
            <person name="Kiefer C."/>
            <person name="Bergonzi S."/>
            <person name="Castaings L."/>
            <person name="Mateos J.L."/>
            <person name="Berns M.C."/>
            <person name="Bujdoso N."/>
            <person name="Piofczyk T."/>
            <person name="de Lorenzo L."/>
            <person name="Barrero-Sicilia C."/>
            <person name="Mateos I."/>
            <person name="Piednoel M."/>
            <person name="Hagmann J."/>
            <person name="Chen-Min-Tao R."/>
            <person name="Iglesias-Fernandez R."/>
            <person name="Schuster S.C."/>
            <person name="Alonso-Blanco C."/>
            <person name="Roudier F."/>
            <person name="Carbonero P."/>
            <person name="Paz-Ares J."/>
            <person name="Davis S.J."/>
            <person name="Pecinka A."/>
            <person name="Quesneville H."/>
            <person name="Colot V."/>
            <person name="Lysak M.A."/>
            <person name="Weigel D."/>
            <person name="Coupland G."/>
            <person name="Schneeberger K."/>
        </authorList>
    </citation>
    <scope>NUCLEOTIDE SEQUENCE [LARGE SCALE GENOMIC DNA]</scope>
    <source>
        <strain evidence="10">cv. Pajares</strain>
    </source>
</reference>
<dbReference type="PROSITE" id="PS50104">
    <property type="entry name" value="TIR"/>
    <property type="match status" value="2"/>
</dbReference>
<dbReference type="InterPro" id="IPR027417">
    <property type="entry name" value="P-loop_NTPase"/>
</dbReference>
<dbReference type="InterPro" id="IPR058192">
    <property type="entry name" value="WHD_ROQ1-like"/>
</dbReference>
<dbReference type="SUPFAM" id="SSF46785">
    <property type="entry name" value="Winged helix' DNA-binding domain"/>
    <property type="match status" value="1"/>
</dbReference>
<dbReference type="InterPro" id="IPR002182">
    <property type="entry name" value="NB-ARC"/>
</dbReference>
<dbReference type="OMA" id="RFEMMIN"/>
<evidence type="ECO:0000256" key="4">
    <source>
        <dbReference type="ARBA" id="ARBA00022801"/>
    </source>
</evidence>
<dbReference type="SUPFAM" id="SSF52200">
    <property type="entry name" value="Toll/Interleukin receptor TIR domain"/>
    <property type="match status" value="2"/>
</dbReference>
<dbReference type="SMART" id="SM00382">
    <property type="entry name" value="AAA"/>
    <property type="match status" value="2"/>
</dbReference>
<name>A0A087GT51_ARAAL</name>
<dbReference type="EMBL" id="CM002874">
    <property type="protein sequence ID" value="KFK33053.1"/>
    <property type="molecule type" value="Genomic_DNA"/>
</dbReference>
<dbReference type="Gene3D" id="1.10.8.430">
    <property type="entry name" value="Helical domain of apoptotic protease-activating factors"/>
    <property type="match status" value="2"/>
</dbReference>
<keyword evidence="6" id="KW-0520">NAD</keyword>
<evidence type="ECO:0000256" key="3">
    <source>
        <dbReference type="ARBA" id="ARBA00022737"/>
    </source>
</evidence>
<evidence type="ECO:0000256" key="6">
    <source>
        <dbReference type="ARBA" id="ARBA00023027"/>
    </source>
</evidence>
<dbReference type="InterPro" id="IPR042197">
    <property type="entry name" value="Apaf_helical"/>
</dbReference>
<feature type="domain" description="TIR" evidence="8">
    <location>
        <begin position="630"/>
        <end position="790"/>
    </location>
</feature>
<dbReference type="Gene3D" id="3.40.50.10140">
    <property type="entry name" value="Toll/interleukin-1 receptor homology (TIR) domain"/>
    <property type="match status" value="2"/>
</dbReference>
<dbReference type="Pfam" id="PF01582">
    <property type="entry name" value="TIR"/>
    <property type="match status" value="2"/>
</dbReference>
<keyword evidence="4" id="KW-0378">Hydrolase</keyword>
<dbReference type="Gene3D" id="3.40.50.300">
    <property type="entry name" value="P-loop containing nucleotide triphosphate hydrolases"/>
    <property type="match status" value="2"/>
</dbReference>
<keyword evidence="2" id="KW-0433">Leucine-rich repeat</keyword>
<evidence type="ECO:0000256" key="1">
    <source>
        <dbReference type="ARBA" id="ARBA00011982"/>
    </source>
</evidence>
<keyword evidence="10" id="KW-1185">Reference proteome</keyword>
<evidence type="ECO:0000256" key="5">
    <source>
        <dbReference type="ARBA" id="ARBA00022821"/>
    </source>
</evidence>
<dbReference type="Pfam" id="PF00931">
    <property type="entry name" value="NB-ARC"/>
    <property type="match status" value="2"/>
</dbReference>
<comment type="catalytic activity">
    <reaction evidence="7">
        <text>NAD(+) + H2O = ADP-D-ribose + nicotinamide + H(+)</text>
        <dbReference type="Rhea" id="RHEA:16301"/>
        <dbReference type="ChEBI" id="CHEBI:15377"/>
        <dbReference type="ChEBI" id="CHEBI:15378"/>
        <dbReference type="ChEBI" id="CHEBI:17154"/>
        <dbReference type="ChEBI" id="CHEBI:57540"/>
        <dbReference type="ChEBI" id="CHEBI:57967"/>
        <dbReference type="EC" id="3.2.2.6"/>
    </reaction>
    <physiologicalReaction direction="left-to-right" evidence="7">
        <dbReference type="Rhea" id="RHEA:16302"/>
    </physiologicalReaction>
</comment>
<protein>
    <recommendedName>
        <fullName evidence="1">ADP-ribosyl cyclase/cyclic ADP-ribose hydrolase</fullName>
        <ecNumber evidence="1">3.2.2.6</ecNumber>
    </recommendedName>
</protein>
<dbReference type="InterPro" id="IPR044974">
    <property type="entry name" value="Disease_R_plants"/>
</dbReference>
<dbReference type="GO" id="GO:0006952">
    <property type="term" value="P:defense response"/>
    <property type="evidence" value="ECO:0007669"/>
    <property type="project" value="UniProtKB-KW"/>
</dbReference>
<proteinExistence type="predicted"/>
<evidence type="ECO:0000313" key="9">
    <source>
        <dbReference type="EMBL" id="KFK33053.1"/>
    </source>
</evidence>
<dbReference type="PRINTS" id="PR00364">
    <property type="entry name" value="DISEASERSIST"/>
</dbReference>
<keyword evidence="5" id="KW-0611">Plant defense</keyword>
<dbReference type="InterPro" id="IPR003593">
    <property type="entry name" value="AAA+_ATPase"/>
</dbReference>
<gene>
    <name evidence="9" type="ordered locus">AALP_Aa6g324000</name>
</gene>
<accession>A0A087GT51</accession>
<sequence length="1042" mass="119301">MASSSSSSHIMRRYHVFPSFHGPDVRRVFLSHLHNLFARKGITTFKDQEIERGHTIGPELVQAIRESRISVVVLSKNYASSSWCLDELVEILNCKEDLGQIVMTIFYHVDPSDVRKQSGDFGSGFEKTCQGKTEEVKQKWIEALAHVATIAGEHSLNWVDEAAMVEKFATDVSNKLGVTPSRNFDGMVGLEAHLREVKTFLCLESDEVKMIGIWGPAGIGKTTIARALYNLLSSQFRFSCFMRNLKMSVDDYDSKLSLQSQLLSKILKHRDMRVHHLGAIKEWLHDQRVLIILDDVHDLEQLEVLAKEPSWFGTRSRIIVTTKYKKILKAHRINVIYHVDFPSKEEALEILCLSAFKQSSPRDCFGELAKEVVNFCSNLPLGLRVLGSSLRGESEDEWRLQLHGLETNLDRNIEDVLRVGYDKLLAKDQSLFLHIACFFNNSYVDHVTTMLADSNMDVKNGLKTLAVKSLVHISTYGRIRMHNLLQQLGRQVVGKQSAEPGKRQFLVEAKKLCDVLLAHEAVTRSVIGRSYYDSKISEVERMDNLKSSSKNANVSLVEKIEYLLRLWLLDWESCPRKSTFLQKYLVELDMRCRKLWGGIQNKRVEPVMEEKKQQNVSERSTMMTCFKPLPEHKVFINFCGNDLHHGFVRHLVNALERDGVIYTEIDELPHGDLTNKGIKESSIALVIFSSRYAESKWSLNELVKIKELMEGGKLLVIPIFYKVEPLEVTQLKGDFGVKFWNLWRIHRDHHVIIWKEALESVASMKGIYSNEHISEIEFITVTVKNVLERISLSEGESTEMRTGIEEKSETYLNTHHLFGMEKRMEQLEKKLEFDCNETRIVGVVGMPGIGKTTLAMMLHKKWNCKFIRCLPLLGIRKKSKDYGTVWLRKTLLEVLLEGKFPDISEKTTHESLKDKLLQTKVFIVLGDVSDKKQLEFLLGDLDWIKKGSKIVITTCDKSLIEGCAHDLYVVPALNDREAFQLFNYHAFDDQICSPTDTFVALSRMFVDYARGHPMVLNLLGRELRGKDKAHWEHKLAAVTSSN</sequence>
<dbReference type="Proteomes" id="UP000029120">
    <property type="component" value="Chromosome 6"/>
</dbReference>
<dbReference type="SUPFAM" id="SSF52540">
    <property type="entry name" value="P-loop containing nucleoside triphosphate hydrolases"/>
    <property type="match status" value="2"/>
</dbReference>
<dbReference type="GO" id="GO:0043531">
    <property type="term" value="F:ADP binding"/>
    <property type="evidence" value="ECO:0007669"/>
    <property type="project" value="InterPro"/>
</dbReference>
<dbReference type="FunFam" id="3.40.50.10140:FF:000007">
    <property type="entry name" value="Disease resistance protein (TIR-NBS-LRR class)"/>
    <property type="match status" value="1"/>
</dbReference>
<organism evidence="9 10">
    <name type="scientific">Arabis alpina</name>
    <name type="common">Alpine rock-cress</name>
    <dbReference type="NCBI Taxonomy" id="50452"/>
    <lineage>
        <taxon>Eukaryota</taxon>
        <taxon>Viridiplantae</taxon>
        <taxon>Streptophyta</taxon>
        <taxon>Embryophyta</taxon>
        <taxon>Tracheophyta</taxon>
        <taxon>Spermatophyta</taxon>
        <taxon>Magnoliopsida</taxon>
        <taxon>eudicotyledons</taxon>
        <taxon>Gunneridae</taxon>
        <taxon>Pentapetalae</taxon>
        <taxon>rosids</taxon>
        <taxon>malvids</taxon>
        <taxon>Brassicales</taxon>
        <taxon>Brassicaceae</taxon>
        <taxon>Arabideae</taxon>
        <taxon>Arabis</taxon>
    </lineage>
</organism>
<dbReference type="AlphaFoldDB" id="A0A087GT51"/>
<dbReference type="InterPro" id="IPR000157">
    <property type="entry name" value="TIR_dom"/>
</dbReference>
<dbReference type="PANTHER" id="PTHR11017:SF542">
    <property type="entry name" value="DISEASE RESISTANCE PROTEIN (TIR-NBS-LRR CLASS) FAMILY"/>
    <property type="match status" value="1"/>
</dbReference>
<dbReference type="OrthoDB" id="1088132at2759"/>
<keyword evidence="3" id="KW-0677">Repeat</keyword>
<evidence type="ECO:0000256" key="7">
    <source>
        <dbReference type="ARBA" id="ARBA00047304"/>
    </source>
</evidence>